<dbReference type="PANTHER" id="PTHR28125:SF3">
    <property type="entry name" value="TRANSCRIPTION REGULATOR RUA1 C-TERMINAL DOMAIN-CONTAINING PROTEIN"/>
    <property type="match status" value="1"/>
</dbReference>
<reference evidence="3 4" key="1">
    <citation type="submission" date="2021-01" db="EMBL/GenBank/DDBJ databases">
        <title>Cercospora kikuchii MAFF 305040 whole genome shotgun sequence.</title>
        <authorList>
            <person name="Kashiwa T."/>
            <person name="Suzuki T."/>
        </authorList>
    </citation>
    <scope>NUCLEOTIDE SEQUENCE [LARGE SCALE GENOMIC DNA]</scope>
    <source>
        <strain evidence="3 4">MAFF 305040</strain>
    </source>
</reference>
<dbReference type="PANTHER" id="PTHR28125">
    <property type="entry name" value="MEIOTIC EXPRESSION UP-REGULATED PROTEIN 26"/>
    <property type="match status" value="1"/>
</dbReference>
<evidence type="ECO:0000256" key="1">
    <source>
        <dbReference type="SAM" id="MobiDB-lite"/>
    </source>
</evidence>
<proteinExistence type="predicted"/>
<feature type="compositionally biased region" description="Polar residues" evidence="1">
    <location>
        <begin position="28"/>
        <end position="45"/>
    </location>
</feature>
<protein>
    <recommendedName>
        <fullName evidence="2">Transcription regulator Rua1 C-terminal domain-containing protein</fullName>
    </recommendedName>
</protein>
<dbReference type="GeneID" id="68288974"/>
<dbReference type="OrthoDB" id="3645711at2759"/>
<keyword evidence="4" id="KW-1185">Reference proteome</keyword>
<dbReference type="RefSeq" id="XP_044654531.1">
    <property type="nucleotide sequence ID" value="XM_044798596.1"/>
</dbReference>
<accession>A0A9P3C9F7</accession>
<dbReference type="EMBL" id="BOLY01000002">
    <property type="protein sequence ID" value="GIZ40044.1"/>
    <property type="molecule type" value="Genomic_DNA"/>
</dbReference>
<dbReference type="Proteomes" id="UP000825890">
    <property type="component" value="Unassembled WGS sequence"/>
</dbReference>
<sequence length="316" mass="35486">MSPSCDNWGEWNGWASWHGQTWDDSTVSRYQRESGQSPWSHNPAVNSADEDTYRNDELLQTHSASPTVSYYDAAAWNMVRATNIPPEGPALDGGPQLATVSNLQHDWSTSGASLCHAQTSNGAGAEGLMQEVNGQTSHALNTSVYHHSSDTGTEFAMNGNSREWRSEPTCPGPLAELMPRRQSPRFAGDEYTARWVRGYGTNRAGWCGFCSSWHKLKDSAYWYHMHYSHGISCATGKPFEAPQARRNAEGAVGFEVLCGRCNQWVYVGRLDRWQTPYYRHAYKCQMKDRFGVDRFRLSRPKSTSPRNMAGGVWRSI</sequence>
<feature type="domain" description="Transcription regulator Rua1 C-terminal" evidence="2">
    <location>
        <begin position="189"/>
        <end position="284"/>
    </location>
</feature>
<evidence type="ECO:0000313" key="4">
    <source>
        <dbReference type="Proteomes" id="UP000825890"/>
    </source>
</evidence>
<comment type="caution">
    <text evidence="3">The sequence shown here is derived from an EMBL/GenBank/DDBJ whole genome shotgun (WGS) entry which is preliminary data.</text>
</comment>
<name>A0A9P3C9F7_9PEZI</name>
<dbReference type="AlphaFoldDB" id="A0A9P3C9F7"/>
<evidence type="ECO:0000259" key="2">
    <source>
        <dbReference type="Pfam" id="PF14616"/>
    </source>
</evidence>
<dbReference type="Pfam" id="PF14616">
    <property type="entry name" value="Rua1_C"/>
    <property type="match status" value="1"/>
</dbReference>
<organism evidence="3 4">
    <name type="scientific">Cercospora kikuchii</name>
    <dbReference type="NCBI Taxonomy" id="84275"/>
    <lineage>
        <taxon>Eukaryota</taxon>
        <taxon>Fungi</taxon>
        <taxon>Dikarya</taxon>
        <taxon>Ascomycota</taxon>
        <taxon>Pezizomycotina</taxon>
        <taxon>Dothideomycetes</taxon>
        <taxon>Dothideomycetidae</taxon>
        <taxon>Mycosphaerellales</taxon>
        <taxon>Mycosphaerellaceae</taxon>
        <taxon>Cercospora</taxon>
    </lineage>
</organism>
<evidence type="ECO:0000313" key="3">
    <source>
        <dbReference type="EMBL" id="GIZ40044.1"/>
    </source>
</evidence>
<gene>
    <name evidence="3" type="ORF">CKM354_000339900</name>
</gene>
<feature type="region of interest" description="Disordered" evidence="1">
    <location>
        <begin position="28"/>
        <end position="49"/>
    </location>
</feature>
<dbReference type="InterPro" id="IPR028012">
    <property type="entry name" value="Rua1_C"/>
</dbReference>